<comment type="caution">
    <text evidence="1">The sequence shown here is derived from an EMBL/GenBank/DDBJ whole genome shotgun (WGS) entry which is preliminary data.</text>
</comment>
<sequence>MGWIDGCHVVVLPMQPCRPTLFKRAIAPVYSTDSEGKRGLAFVPDLTGSVP</sequence>
<evidence type="ECO:0000313" key="4">
    <source>
        <dbReference type="Proteomes" id="UP000195221"/>
    </source>
</evidence>
<accession>A0A242MCV6</accession>
<name>A0A242MCV6_CABSO</name>
<dbReference type="EMBL" id="NBTZ01000091">
    <property type="protein sequence ID" value="OTP72277.1"/>
    <property type="molecule type" value="Genomic_DNA"/>
</dbReference>
<evidence type="ECO:0000313" key="2">
    <source>
        <dbReference type="EMBL" id="OTP72277.1"/>
    </source>
</evidence>
<protein>
    <submittedName>
        <fullName evidence="1">Uncharacterized protein</fullName>
    </submittedName>
</protein>
<dbReference type="Proteomes" id="UP000195221">
    <property type="component" value="Unassembled WGS sequence"/>
</dbReference>
<dbReference type="AlphaFoldDB" id="A0A242MCV6"/>
<gene>
    <name evidence="1" type="ORF">PAMC26510_27940</name>
    <name evidence="2" type="ORF">PAMC26577_21250</name>
</gene>
<reference evidence="1 3" key="1">
    <citation type="submission" date="2017-03" db="EMBL/GenBank/DDBJ databases">
        <title>Genome analysis of strain PAMC 26510.</title>
        <authorList>
            <person name="Oh H.-M."/>
            <person name="Yang J.-A."/>
        </authorList>
    </citation>
    <scope>NUCLEOTIDE SEQUENCE [LARGE SCALE GENOMIC DNA]</scope>
    <source>
        <strain evidence="1 3">PAMC 26510</strain>
    </source>
</reference>
<dbReference type="Proteomes" id="UP000194546">
    <property type="component" value="Unassembled WGS sequence"/>
</dbReference>
<organism evidence="1 3">
    <name type="scientific">Caballeronia sordidicola</name>
    <name type="common">Burkholderia sordidicola</name>
    <dbReference type="NCBI Taxonomy" id="196367"/>
    <lineage>
        <taxon>Bacteria</taxon>
        <taxon>Pseudomonadati</taxon>
        <taxon>Pseudomonadota</taxon>
        <taxon>Betaproteobacteria</taxon>
        <taxon>Burkholderiales</taxon>
        <taxon>Burkholderiaceae</taxon>
        <taxon>Caballeronia</taxon>
    </lineage>
</organism>
<evidence type="ECO:0000313" key="3">
    <source>
        <dbReference type="Proteomes" id="UP000194546"/>
    </source>
</evidence>
<reference evidence="2 4" key="2">
    <citation type="submission" date="2017-03" db="EMBL/GenBank/DDBJ databases">
        <title>Genome analysis of strain PAMC 26577.</title>
        <authorList>
            <person name="Oh H.-M."/>
            <person name="Yang J.-A."/>
        </authorList>
    </citation>
    <scope>NUCLEOTIDE SEQUENCE [LARGE SCALE GENOMIC DNA]</scope>
    <source>
        <strain evidence="2 4">PAMC 26577</strain>
    </source>
</reference>
<evidence type="ECO:0000313" key="1">
    <source>
        <dbReference type="EMBL" id="OTP69042.1"/>
    </source>
</evidence>
<dbReference type="EMBL" id="NBTY01000160">
    <property type="protein sequence ID" value="OTP69042.1"/>
    <property type="molecule type" value="Genomic_DNA"/>
</dbReference>
<proteinExistence type="predicted"/>